<gene>
    <name evidence="2" type="ORF">DLJ54_02180</name>
</gene>
<feature type="transmembrane region" description="Helical" evidence="1">
    <location>
        <begin position="139"/>
        <end position="158"/>
    </location>
</feature>
<evidence type="ECO:0008006" key="4">
    <source>
        <dbReference type="Google" id="ProtNLM"/>
    </source>
</evidence>
<dbReference type="RefSeq" id="WP_113630226.1">
    <property type="nucleotide sequence ID" value="NZ_QHCV01000013.1"/>
</dbReference>
<feature type="transmembrane region" description="Helical" evidence="1">
    <location>
        <begin position="80"/>
        <end position="101"/>
    </location>
</feature>
<evidence type="ECO:0000313" key="2">
    <source>
        <dbReference type="EMBL" id="RAV32689.1"/>
    </source>
</evidence>
<proteinExistence type="predicted"/>
<keyword evidence="3" id="KW-1185">Reference proteome</keyword>
<sequence>MSHFFVFLHVVTAILFIGPVAVTTSMFAPTYRKAKGGDAGAAGQLRLLHRISRLYGMISLVVPVLGLILLFGFGEGKGEYGFHIATLLSIIAWAVLLFLVIPSQRRGLVAANALEAGDNPFTDEAAKARTNTTKLPGQLAMFAGIFNLLWFVTAILMFV</sequence>
<feature type="transmembrane region" description="Helical" evidence="1">
    <location>
        <begin position="6"/>
        <end position="28"/>
    </location>
</feature>
<dbReference type="Proteomes" id="UP000251577">
    <property type="component" value="Unassembled WGS sequence"/>
</dbReference>
<name>A0A364V7S4_9CORY</name>
<keyword evidence="1" id="KW-1133">Transmembrane helix</keyword>
<comment type="caution">
    <text evidence="2">The sequence shown here is derived from an EMBL/GenBank/DDBJ whole genome shotgun (WGS) entry which is preliminary data.</text>
</comment>
<organism evidence="2 3">
    <name type="scientific">Corynebacterium heidelbergense</name>
    <dbReference type="NCBI Taxonomy" id="2055947"/>
    <lineage>
        <taxon>Bacteria</taxon>
        <taxon>Bacillati</taxon>
        <taxon>Actinomycetota</taxon>
        <taxon>Actinomycetes</taxon>
        <taxon>Mycobacteriales</taxon>
        <taxon>Corynebacteriaceae</taxon>
        <taxon>Corynebacterium</taxon>
    </lineage>
</organism>
<keyword evidence="1" id="KW-0812">Transmembrane</keyword>
<dbReference type="AlphaFoldDB" id="A0A364V7S4"/>
<reference evidence="2 3" key="1">
    <citation type="journal article" date="2018" name="Syst. Appl. Microbiol.">
        <title>Corynebacterium heidelbergense sp. nov., isolated from the preen glands of Egyptian geese (Alopochen aegyptiacus).</title>
        <authorList>
            <person name="Braun M.S."/>
            <person name="Wang E."/>
            <person name="Zimmermann S."/>
            <person name="Wink M."/>
        </authorList>
    </citation>
    <scope>NUCLEOTIDE SEQUENCE [LARGE SCALE GENOMIC DNA]</scope>
    <source>
        <strain evidence="2 3">647</strain>
    </source>
</reference>
<keyword evidence="1" id="KW-0472">Membrane</keyword>
<evidence type="ECO:0000313" key="3">
    <source>
        <dbReference type="Proteomes" id="UP000251577"/>
    </source>
</evidence>
<feature type="transmembrane region" description="Helical" evidence="1">
    <location>
        <begin position="54"/>
        <end position="74"/>
    </location>
</feature>
<dbReference type="EMBL" id="QHCV01000013">
    <property type="protein sequence ID" value="RAV32689.1"/>
    <property type="molecule type" value="Genomic_DNA"/>
</dbReference>
<accession>A0A364V7S4</accession>
<evidence type="ECO:0000256" key="1">
    <source>
        <dbReference type="SAM" id="Phobius"/>
    </source>
</evidence>
<protein>
    <recommendedName>
        <fullName evidence="4">DUF2269 domain-containing protein</fullName>
    </recommendedName>
</protein>